<proteinExistence type="predicted"/>
<dbReference type="InterPro" id="IPR007712">
    <property type="entry name" value="RelE/ParE_toxin"/>
</dbReference>
<accession>A0A085VK60</accession>
<dbReference type="Pfam" id="PF05016">
    <property type="entry name" value="ParE_toxin"/>
    <property type="match status" value="1"/>
</dbReference>
<dbReference type="Proteomes" id="UP000028631">
    <property type="component" value="Unassembled WGS sequence"/>
</dbReference>
<dbReference type="PATRIC" id="fig|317.175.peg.2241"/>
<evidence type="ECO:0000256" key="1">
    <source>
        <dbReference type="ARBA" id="ARBA00022649"/>
    </source>
</evidence>
<dbReference type="RefSeq" id="WP_032628124.1">
    <property type="nucleotide sequence ID" value="NZ_JPQU01000031.1"/>
</dbReference>
<keyword evidence="1" id="KW-1277">Toxin-antitoxin system</keyword>
<evidence type="ECO:0000313" key="3">
    <source>
        <dbReference type="Proteomes" id="UP000028631"/>
    </source>
</evidence>
<dbReference type="Gene3D" id="3.30.2310.20">
    <property type="entry name" value="RelE-like"/>
    <property type="match status" value="1"/>
</dbReference>
<dbReference type="AlphaFoldDB" id="A0A085VK60"/>
<sequence>MSFKVVILKSAQYELKELRNYIVRKFSHDTWLMTSEKLQKALKILETSPLLGAVPEEIEMLNLGPFRQIVSGMNRIIYETRQDVVFIHVIADTRRNMTDLLTKRLLHSSQ</sequence>
<protein>
    <submittedName>
        <fullName evidence="2">Plasmid stabilization protein</fullName>
    </submittedName>
</protein>
<dbReference type="EMBL" id="JPQU01000031">
    <property type="protein sequence ID" value="KFE55823.1"/>
    <property type="molecule type" value="Genomic_DNA"/>
</dbReference>
<evidence type="ECO:0000313" key="2">
    <source>
        <dbReference type="EMBL" id="KFE55823.1"/>
    </source>
</evidence>
<dbReference type="SUPFAM" id="SSF143011">
    <property type="entry name" value="RelE-like"/>
    <property type="match status" value="1"/>
</dbReference>
<keyword evidence="3" id="KW-1185">Reference proteome</keyword>
<dbReference type="OrthoDB" id="9798046at2"/>
<name>A0A085VK60_PSESX</name>
<gene>
    <name evidence="2" type="ORF">IV01_10775</name>
</gene>
<reference evidence="2 3" key="1">
    <citation type="submission" date="2014-07" db="EMBL/GenBank/DDBJ databases">
        <title>Draft Genome Sequences of Environmental Pseudomonas syringae strains.</title>
        <authorList>
            <person name="Baltrus D.A."/>
            <person name="Berge O."/>
            <person name="Morris C."/>
        </authorList>
    </citation>
    <scope>NUCLEOTIDE SEQUENCE [LARGE SCALE GENOMIC DNA]</scope>
    <source>
        <strain evidence="2 3">GAW0119</strain>
    </source>
</reference>
<comment type="caution">
    <text evidence="2">The sequence shown here is derived from an EMBL/GenBank/DDBJ whole genome shotgun (WGS) entry which is preliminary data.</text>
</comment>
<dbReference type="InterPro" id="IPR035093">
    <property type="entry name" value="RelE/ParE_toxin_dom_sf"/>
</dbReference>
<organism evidence="2 3">
    <name type="scientific">Pseudomonas syringae</name>
    <dbReference type="NCBI Taxonomy" id="317"/>
    <lineage>
        <taxon>Bacteria</taxon>
        <taxon>Pseudomonadati</taxon>
        <taxon>Pseudomonadota</taxon>
        <taxon>Gammaproteobacteria</taxon>
        <taxon>Pseudomonadales</taxon>
        <taxon>Pseudomonadaceae</taxon>
        <taxon>Pseudomonas</taxon>
    </lineage>
</organism>